<gene>
    <name evidence="3" type="ORF">AC529_05895</name>
</gene>
<evidence type="ECO:0000313" key="4">
    <source>
        <dbReference type="Proteomes" id="UP000074382"/>
    </source>
</evidence>
<name>A0A147KK01_THECS</name>
<evidence type="ECO:0000313" key="3">
    <source>
        <dbReference type="EMBL" id="KUP97591.1"/>
    </source>
</evidence>
<sequence length="133" mass="13485">MVTTVSRVLAALLSVLLAFGQSPSGPEQRAVRGTAPSTAVAVVKPWPHVVVKPASDSTTISLALAQGQGKPSAYPRDLPDGYVPPPAALPAPTGLRRLSPRTGGPGLLPEAHLALPRGRAPPLTALSRPPSGG</sequence>
<dbReference type="OrthoDB" id="3436999at2"/>
<dbReference type="AlphaFoldDB" id="A0A147KK01"/>
<reference evidence="4" key="1">
    <citation type="journal article" date="2017" name="Acta Aliment.">
        <title>Plant polysaccharide degrading enzyme system of Thermpbifida cellulosilytica TB100 revealed by de novo genome project data.</title>
        <authorList>
            <person name="Toth A."/>
            <person name="Baka E."/>
            <person name="Luzics S."/>
            <person name="Bata-Vidacs I."/>
            <person name="Nagy I."/>
            <person name="Balint B."/>
            <person name="Herceg R."/>
            <person name="Olasz F."/>
            <person name="Wilk T."/>
            <person name="Nagy T."/>
            <person name="Kriszt B."/>
            <person name="Nagy I."/>
            <person name="Kukolya J."/>
        </authorList>
    </citation>
    <scope>NUCLEOTIDE SEQUENCE [LARGE SCALE GENOMIC DNA]</scope>
    <source>
        <strain evidence="4">TB100</strain>
    </source>
</reference>
<comment type="caution">
    <text evidence="3">The sequence shown here is derived from an EMBL/GenBank/DDBJ whole genome shotgun (WGS) entry which is preliminary data.</text>
</comment>
<evidence type="ECO:0000256" key="2">
    <source>
        <dbReference type="SAM" id="SignalP"/>
    </source>
</evidence>
<proteinExistence type="predicted"/>
<dbReference type="STRING" id="665004.AC529_05895"/>
<dbReference type="Proteomes" id="UP000074382">
    <property type="component" value="Unassembled WGS sequence"/>
</dbReference>
<feature type="region of interest" description="Disordered" evidence="1">
    <location>
        <begin position="68"/>
        <end position="133"/>
    </location>
</feature>
<organism evidence="3 4">
    <name type="scientific">Thermobifida cellulosilytica TB100</name>
    <dbReference type="NCBI Taxonomy" id="665004"/>
    <lineage>
        <taxon>Bacteria</taxon>
        <taxon>Bacillati</taxon>
        <taxon>Actinomycetota</taxon>
        <taxon>Actinomycetes</taxon>
        <taxon>Streptosporangiales</taxon>
        <taxon>Nocardiopsidaceae</taxon>
        <taxon>Thermobifida</taxon>
    </lineage>
</organism>
<keyword evidence="2" id="KW-0732">Signal</keyword>
<protein>
    <submittedName>
        <fullName evidence="3">Uncharacterized protein</fullName>
    </submittedName>
</protein>
<keyword evidence="4" id="KW-1185">Reference proteome</keyword>
<evidence type="ECO:0000256" key="1">
    <source>
        <dbReference type="SAM" id="MobiDB-lite"/>
    </source>
</evidence>
<feature type="signal peptide" evidence="2">
    <location>
        <begin position="1"/>
        <end position="20"/>
    </location>
</feature>
<dbReference type="EMBL" id="LGEM01000022">
    <property type="protein sequence ID" value="KUP97591.1"/>
    <property type="molecule type" value="Genomic_DNA"/>
</dbReference>
<dbReference type="RefSeq" id="WP_068753462.1">
    <property type="nucleotide sequence ID" value="NZ_KQ950180.1"/>
</dbReference>
<dbReference type="PATRIC" id="fig|665004.4.peg.775"/>
<feature type="chain" id="PRO_5007549904" evidence="2">
    <location>
        <begin position="21"/>
        <end position="133"/>
    </location>
</feature>
<accession>A0A147KK01</accession>